<protein>
    <submittedName>
        <fullName evidence="4">Isochorismatase</fullName>
        <ecNumber evidence="4">3.3.2.1</ecNumber>
    </submittedName>
</protein>
<dbReference type="InterPro" id="IPR036380">
    <property type="entry name" value="Isochorismatase-like_sf"/>
</dbReference>
<keyword evidence="2 4" id="KW-0378">Hydrolase</keyword>
<dbReference type="EC" id="3.3.2.1" evidence="4"/>
<proteinExistence type="inferred from homology"/>
<sequence length="111" mass="12870">MKMKALLVLDMQKGILECKDFSVEKELITNVIEKFKTENEPIIFLKHRDDNPESTLYYESIGSELVEEYTGYADYIVEKTTPSTFKETGVEEILTKHQVDHVVIVGFNTEY</sequence>
<dbReference type="EMBL" id="LCYI01000013">
    <property type="protein sequence ID" value="KLA31536.1"/>
    <property type="molecule type" value="Genomic_DNA"/>
</dbReference>
<dbReference type="Pfam" id="PF00857">
    <property type="entry name" value="Isochorismatase"/>
    <property type="match status" value="1"/>
</dbReference>
<dbReference type="PANTHER" id="PTHR43540:SF14">
    <property type="entry name" value="ISOCHORISMATASE"/>
    <property type="match status" value="1"/>
</dbReference>
<dbReference type="InterPro" id="IPR000868">
    <property type="entry name" value="Isochorismatase-like_dom"/>
</dbReference>
<name>A0A0G8F4U5_BACCE</name>
<dbReference type="PANTHER" id="PTHR43540">
    <property type="entry name" value="PEROXYUREIDOACRYLATE/UREIDOACRYLATE AMIDOHYDROLASE-RELATED"/>
    <property type="match status" value="1"/>
</dbReference>
<dbReference type="InterPro" id="IPR050272">
    <property type="entry name" value="Isochorismatase-like_hydrls"/>
</dbReference>
<evidence type="ECO:0000313" key="4">
    <source>
        <dbReference type="EMBL" id="KLA31536.1"/>
    </source>
</evidence>
<dbReference type="GO" id="GO:0008908">
    <property type="term" value="F:isochorismatase activity"/>
    <property type="evidence" value="ECO:0007669"/>
    <property type="project" value="UniProtKB-EC"/>
</dbReference>
<evidence type="ECO:0000256" key="2">
    <source>
        <dbReference type="ARBA" id="ARBA00022801"/>
    </source>
</evidence>
<evidence type="ECO:0000313" key="5">
    <source>
        <dbReference type="Proteomes" id="UP000035214"/>
    </source>
</evidence>
<dbReference type="AlphaFoldDB" id="A0A0G8F4U5"/>
<comment type="caution">
    <text evidence="4">The sequence shown here is derived from an EMBL/GenBank/DDBJ whole genome shotgun (WGS) entry which is preliminary data.</text>
</comment>
<feature type="domain" description="Isochorismatase-like" evidence="3">
    <location>
        <begin position="5"/>
        <end position="110"/>
    </location>
</feature>
<dbReference type="PATRIC" id="fig|1396.428.peg.2406"/>
<evidence type="ECO:0000259" key="3">
    <source>
        <dbReference type="Pfam" id="PF00857"/>
    </source>
</evidence>
<dbReference type="Proteomes" id="UP000035214">
    <property type="component" value="Unassembled WGS sequence"/>
</dbReference>
<gene>
    <name evidence="4" type="ORF">B4077_2944</name>
</gene>
<accession>A0A0G8F4U5</accession>
<organism evidence="4 5">
    <name type="scientific">Bacillus cereus</name>
    <dbReference type="NCBI Taxonomy" id="1396"/>
    <lineage>
        <taxon>Bacteria</taxon>
        <taxon>Bacillati</taxon>
        <taxon>Bacillota</taxon>
        <taxon>Bacilli</taxon>
        <taxon>Bacillales</taxon>
        <taxon>Bacillaceae</taxon>
        <taxon>Bacillus</taxon>
        <taxon>Bacillus cereus group</taxon>
    </lineage>
</organism>
<evidence type="ECO:0000256" key="1">
    <source>
        <dbReference type="ARBA" id="ARBA00006336"/>
    </source>
</evidence>
<dbReference type="SUPFAM" id="SSF52499">
    <property type="entry name" value="Isochorismatase-like hydrolases"/>
    <property type="match status" value="1"/>
</dbReference>
<comment type="similarity">
    <text evidence="1">Belongs to the isochorismatase family.</text>
</comment>
<reference evidence="4 5" key="1">
    <citation type="submission" date="2015-04" db="EMBL/GenBank/DDBJ databases">
        <title>Draft Genome Sequences of Eight Spore-Forming Food Isolates of Bacillus cereus Genome sequencing.</title>
        <authorList>
            <person name="Krawcyk A.O."/>
            <person name="de Jong A."/>
            <person name="Eijlander R.T."/>
            <person name="Berendsen E.M."/>
            <person name="Holsappel S."/>
            <person name="Wells-Bennik M."/>
            <person name="Kuipers O.P."/>
        </authorList>
    </citation>
    <scope>NUCLEOTIDE SEQUENCE [LARGE SCALE GENOMIC DNA]</scope>
    <source>
        <strain evidence="4 5">B4077</strain>
    </source>
</reference>
<dbReference type="Gene3D" id="3.40.50.850">
    <property type="entry name" value="Isochorismatase-like"/>
    <property type="match status" value="1"/>
</dbReference>